<dbReference type="AlphaFoldDB" id="A9BFT7"/>
<dbReference type="NCBIfam" id="TIGR02605">
    <property type="entry name" value="CxxC_CxxC_SSSS"/>
    <property type="match status" value="1"/>
</dbReference>
<dbReference type="InterPro" id="IPR013429">
    <property type="entry name" value="Regulatory_FmdB_Zinc_ribbon"/>
</dbReference>
<dbReference type="Gene3D" id="2.20.28.30">
    <property type="entry name" value="RNA polymerase ii, chain L"/>
    <property type="match status" value="1"/>
</dbReference>
<proteinExistence type="predicted"/>
<gene>
    <name evidence="3" type="ordered locus">Pmob_0708</name>
</gene>
<accession>A9BFT7</accession>
<keyword evidence="4" id="KW-1185">Reference proteome</keyword>
<dbReference type="KEGG" id="pmo:Pmob_0708"/>
<evidence type="ECO:0000259" key="2">
    <source>
        <dbReference type="SMART" id="SM00834"/>
    </source>
</evidence>
<evidence type="ECO:0000256" key="1">
    <source>
        <dbReference type="SAM" id="MobiDB-lite"/>
    </source>
</evidence>
<sequence>MIAYIMVICDFLSKNTKGGKIKLPLYRYKCKNCGYEFTILHSMNETPEVKCELCGSKAEKIIGNVGISFKGEGFYITDSRKSKSKSSSSTSSKESDQVAS</sequence>
<feature type="region of interest" description="Disordered" evidence="1">
    <location>
        <begin position="78"/>
        <end position="100"/>
    </location>
</feature>
<dbReference type="STRING" id="403833.Pmob_0708"/>
<reference evidence="3" key="1">
    <citation type="submission" date="2007-11" db="EMBL/GenBank/DDBJ databases">
        <title>Complete sequence of Petroga mobilis SJ95.</title>
        <authorList>
            <consortium name="US DOE Joint Genome Institute"/>
            <person name="Copeland A."/>
            <person name="Lucas S."/>
            <person name="Lapidus A."/>
            <person name="Barry K."/>
            <person name="Glavina del Rio T."/>
            <person name="Dalin E."/>
            <person name="Tice H."/>
            <person name="Pitluck S."/>
            <person name="Meincke L."/>
            <person name="Brettin T."/>
            <person name="Bruce D."/>
            <person name="Detter J.C."/>
            <person name="Han C."/>
            <person name="Kuske C.R."/>
            <person name="Schmutz J."/>
            <person name="Larimer F."/>
            <person name="Land M."/>
            <person name="Hauser L."/>
            <person name="Kyrpides N."/>
            <person name="Mikhailova N."/>
            <person name="Noll K."/>
            <person name="Richardson P."/>
        </authorList>
    </citation>
    <scope>NUCLEOTIDE SEQUENCE [LARGE SCALE GENOMIC DNA]</scope>
    <source>
        <strain evidence="3">SJ95</strain>
    </source>
</reference>
<evidence type="ECO:0000313" key="4">
    <source>
        <dbReference type="Proteomes" id="UP000000789"/>
    </source>
</evidence>
<dbReference type="PANTHER" id="PTHR34404:SF2">
    <property type="entry name" value="CONSERVED SERINE RICH PROTEIN"/>
    <property type="match status" value="1"/>
</dbReference>
<dbReference type="Pfam" id="PF09723">
    <property type="entry name" value="Zn_ribbon_8"/>
    <property type="match status" value="1"/>
</dbReference>
<evidence type="ECO:0000313" key="3">
    <source>
        <dbReference type="EMBL" id="ABX31433.1"/>
    </source>
</evidence>
<dbReference type="EMBL" id="CP000879">
    <property type="protein sequence ID" value="ABX31433.1"/>
    <property type="molecule type" value="Genomic_DNA"/>
</dbReference>
<name>A9BFT7_PETMO</name>
<dbReference type="eggNOG" id="COG2331">
    <property type="taxonomic scope" value="Bacteria"/>
</dbReference>
<dbReference type="Proteomes" id="UP000000789">
    <property type="component" value="Chromosome"/>
</dbReference>
<organism evidence="3 4">
    <name type="scientific">Petrotoga mobilis (strain DSM 10674 / SJ95)</name>
    <dbReference type="NCBI Taxonomy" id="403833"/>
    <lineage>
        <taxon>Bacteria</taxon>
        <taxon>Thermotogati</taxon>
        <taxon>Thermotogota</taxon>
        <taxon>Thermotogae</taxon>
        <taxon>Petrotogales</taxon>
        <taxon>Petrotogaceae</taxon>
        <taxon>Petrotoga</taxon>
    </lineage>
</organism>
<dbReference type="HOGENOM" id="CLU_136025_3_2_0"/>
<dbReference type="PANTHER" id="PTHR34404">
    <property type="entry name" value="REGULATORY PROTEIN, FMDB FAMILY"/>
    <property type="match status" value="1"/>
</dbReference>
<dbReference type="SMART" id="SM00834">
    <property type="entry name" value="CxxC_CXXC_SSSS"/>
    <property type="match status" value="1"/>
</dbReference>
<protein>
    <submittedName>
        <fullName evidence="3">Regulatory protein, FmdB family</fullName>
    </submittedName>
</protein>
<feature type="domain" description="Putative regulatory protein FmdB zinc ribbon" evidence="2">
    <location>
        <begin position="24"/>
        <end position="63"/>
    </location>
</feature>